<dbReference type="Proteomes" id="UP000750334">
    <property type="component" value="Unassembled WGS sequence"/>
</dbReference>
<evidence type="ECO:0000256" key="3">
    <source>
        <dbReference type="ARBA" id="ARBA00022989"/>
    </source>
</evidence>
<evidence type="ECO:0000256" key="7">
    <source>
        <dbReference type="SAM" id="Phobius"/>
    </source>
</evidence>
<keyword evidence="1" id="KW-0808">Transferase</keyword>
<dbReference type="EMBL" id="PUHR01000139">
    <property type="protein sequence ID" value="KAG0662870.1"/>
    <property type="molecule type" value="Genomic_DNA"/>
</dbReference>
<feature type="transmembrane region" description="Helical" evidence="7">
    <location>
        <begin position="33"/>
        <end position="56"/>
    </location>
</feature>
<dbReference type="PANTHER" id="PTHR23063">
    <property type="entry name" value="PHOSPHOLIPID ACYLTRANSFERASE"/>
    <property type="match status" value="1"/>
</dbReference>
<name>A0A9P6W3K9_MAUEX</name>
<keyword evidence="3 7" id="KW-1133">Transmembrane helix</keyword>
<accession>A0A9P6W3K9</accession>
<evidence type="ECO:0000256" key="5">
    <source>
        <dbReference type="ARBA" id="ARBA00023136"/>
    </source>
</evidence>
<keyword evidence="6" id="KW-0012">Acyltransferase</keyword>
<evidence type="ECO:0000256" key="1">
    <source>
        <dbReference type="ARBA" id="ARBA00022679"/>
    </source>
</evidence>
<gene>
    <name evidence="8" type="ORF">C6P45_000953</name>
</gene>
<evidence type="ECO:0000256" key="4">
    <source>
        <dbReference type="ARBA" id="ARBA00023098"/>
    </source>
</evidence>
<keyword evidence="2 7" id="KW-0812">Transmembrane</keyword>
<organism evidence="8 9">
    <name type="scientific">Maudiozyma exigua</name>
    <name type="common">Yeast</name>
    <name type="synonym">Kazachstania exigua</name>
    <dbReference type="NCBI Taxonomy" id="34358"/>
    <lineage>
        <taxon>Eukaryota</taxon>
        <taxon>Fungi</taxon>
        <taxon>Dikarya</taxon>
        <taxon>Ascomycota</taxon>
        <taxon>Saccharomycotina</taxon>
        <taxon>Saccharomycetes</taxon>
        <taxon>Saccharomycetales</taxon>
        <taxon>Saccharomycetaceae</taxon>
        <taxon>Maudiozyma</taxon>
    </lineage>
</organism>
<sequence length="303" mass="34581">MEKYTNWRDKGTGIAPFQPPTTDKESIFFNGSIVINFVNLILYIVRCVLLLPLVILTPFVNLKILFLTGLTNGRVKIDFQVQGVKRSVLNKNPQKYHLQKGQIYIVNYCSVISGVILQYITNDNNSIKYIVPNESTKELYELTLKQFIDFSMSGKSLDVTENYGTLIKEVTPEQLKKYTWIIFGEGTCSNGKSILPFQINKSLIETVLLGEENSDVDIIPITIKVNNTLVTPLGGSKIQYLMRLVIKYKCIAKVRIHQIHKLSKENDALDSIREELNDGDKYKLVSKTLDIKEKRKFADNFCN</sequence>
<evidence type="ECO:0008006" key="10">
    <source>
        <dbReference type="Google" id="ProtNLM"/>
    </source>
</evidence>
<dbReference type="GO" id="GO:0006629">
    <property type="term" value="P:lipid metabolic process"/>
    <property type="evidence" value="ECO:0007669"/>
    <property type="project" value="UniProtKB-KW"/>
</dbReference>
<dbReference type="OrthoDB" id="272512at2759"/>
<reference evidence="8 9" key="1">
    <citation type="submission" date="2020-11" db="EMBL/GenBank/DDBJ databases">
        <title>Kefir isolates.</title>
        <authorList>
            <person name="Marcisauskas S."/>
            <person name="Kim Y."/>
            <person name="Blasche S."/>
        </authorList>
    </citation>
    <scope>NUCLEOTIDE SEQUENCE [LARGE SCALE GENOMIC DNA]</scope>
    <source>
        <strain evidence="8 9">OG2</strain>
    </source>
</reference>
<keyword evidence="4" id="KW-0443">Lipid metabolism</keyword>
<keyword evidence="9" id="KW-1185">Reference proteome</keyword>
<protein>
    <recommendedName>
        <fullName evidence="10">Phospholipid/glycerol acyltransferase domain-containing protein</fullName>
    </recommendedName>
</protein>
<proteinExistence type="predicted"/>
<dbReference type="GO" id="GO:0016746">
    <property type="term" value="F:acyltransferase activity"/>
    <property type="evidence" value="ECO:0007669"/>
    <property type="project" value="UniProtKB-KW"/>
</dbReference>
<evidence type="ECO:0000256" key="6">
    <source>
        <dbReference type="ARBA" id="ARBA00023315"/>
    </source>
</evidence>
<comment type="caution">
    <text evidence="8">The sequence shown here is derived from an EMBL/GenBank/DDBJ whole genome shotgun (WGS) entry which is preliminary data.</text>
</comment>
<dbReference type="PANTHER" id="PTHR23063:SF60">
    <property type="entry name" value="LYSOPHOSPHATIDIC ACID:OLEOYL-COA ACYLTRANSFERASE 1"/>
    <property type="match status" value="1"/>
</dbReference>
<evidence type="ECO:0000313" key="9">
    <source>
        <dbReference type="Proteomes" id="UP000750334"/>
    </source>
</evidence>
<evidence type="ECO:0000313" key="8">
    <source>
        <dbReference type="EMBL" id="KAG0662870.1"/>
    </source>
</evidence>
<keyword evidence="5 7" id="KW-0472">Membrane</keyword>
<dbReference type="AlphaFoldDB" id="A0A9P6W3K9"/>
<evidence type="ECO:0000256" key="2">
    <source>
        <dbReference type="ARBA" id="ARBA00022692"/>
    </source>
</evidence>